<keyword evidence="1" id="KW-0812">Transmembrane</keyword>
<proteinExistence type="predicted"/>
<keyword evidence="1" id="KW-0472">Membrane</keyword>
<dbReference type="AlphaFoldDB" id="A0A7W4XYB0"/>
<dbReference type="RefSeq" id="WP_183392528.1">
    <property type="nucleotide sequence ID" value="NZ_JACHVY010000004.1"/>
</dbReference>
<dbReference type="InterPro" id="IPR012902">
    <property type="entry name" value="N_methyl_site"/>
</dbReference>
<evidence type="ECO:0000256" key="1">
    <source>
        <dbReference type="SAM" id="Phobius"/>
    </source>
</evidence>
<accession>A0A7W4XYB0</accession>
<dbReference type="PROSITE" id="PS00409">
    <property type="entry name" value="PROKAR_NTER_METHYL"/>
    <property type="match status" value="1"/>
</dbReference>
<reference evidence="2 3" key="1">
    <citation type="submission" date="2020-08" db="EMBL/GenBank/DDBJ databases">
        <title>The Agave Microbiome: Exploring the role of microbial communities in plant adaptations to desert environments.</title>
        <authorList>
            <person name="Partida-Martinez L.P."/>
        </authorList>
    </citation>
    <scope>NUCLEOTIDE SEQUENCE [LARGE SCALE GENOMIC DNA]</scope>
    <source>
        <strain evidence="2 3">AS2.23</strain>
    </source>
</reference>
<evidence type="ECO:0000313" key="3">
    <source>
        <dbReference type="Proteomes" id="UP000533269"/>
    </source>
</evidence>
<dbReference type="NCBIfam" id="TIGR02532">
    <property type="entry name" value="IV_pilin_GFxxxE"/>
    <property type="match status" value="1"/>
</dbReference>
<dbReference type="InterPro" id="IPR013784">
    <property type="entry name" value="Carb-bd-like_fold"/>
</dbReference>
<feature type="transmembrane region" description="Helical" evidence="1">
    <location>
        <begin position="12"/>
        <end position="35"/>
    </location>
</feature>
<protein>
    <submittedName>
        <fullName evidence="2">Prepilin-type N-terminal cleavage/methylation domain-containing protein</fullName>
    </submittedName>
</protein>
<evidence type="ECO:0000313" key="2">
    <source>
        <dbReference type="EMBL" id="MBB2902838.1"/>
    </source>
</evidence>
<gene>
    <name evidence="2" type="ORF">FHR75_003674</name>
</gene>
<dbReference type="SUPFAM" id="SSF49452">
    <property type="entry name" value="Starch-binding domain-like"/>
    <property type="match status" value="1"/>
</dbReference>
<name>A0A7W4XYB0_KINRA</name>
<sequence>MDARKDRDEGFSLLEAVVAMVIFGIIAASTAAVLVRTVGGASDNRARIAAANVAAQTMDAVRQSAQNAIGYTDLKSATLPSVTVQGREFSIFQSVTPVTGNNSGSPCTTGGITDQQYKKVTVEVRWANNGSVQPVRSDTIVQNPGVSADPAKGALGVLVNGPNTPQAMVPITLSNGATALTDAAGCAYFDGLTPGPFTATASAVGYVDDNGGATTSKPATVQAATATTIYLAYAPAATPTLTFTTVLAGGAADASYQWPSGSTPYVLKASAKDRSGTTTVSTVTPTPGLYPFTAGYTAWMGTATCGAPAQPVNFPSLEGTTSSVTIPVAGLSVTNSRSKPLTVTLKATSCADVTVTVAAGATAKVALPFGTWSASAPGGLLGLGTLTSVPGSASLTQSTPTGTVVL</sequence>
<comment type="caution">
    <text evidence="2">The sequence shown here is derived from an EMBL/GenBank/DDBJ whole genome shotgun (WGS) entry which is preliminary data.</text>
</comment>
<keyword evidence="1" id="KW-1133">Transmembrane helix</keyword>
<organism evidence="2 3">
    <name type="scientific">Kineococcus radiotolerans</name>
    <dbReference type="NCBI Taxonomy" id="131568"/>
    <lineage>
        <taxon>Bacteria</taxon>
        <taxon>Bacillati</taxon>
        <taxon>Actinomycetota</taxon>
        <taxon>Actinomycetes</taxon>
        <taxon>Kineosporiales</taxon>
        <taxon>Kineosporiaceae</taxon>
        <taxon>Kineococcus</taxon>
    </lineage>
</organism>
<dbReference type="EMBL" id="JACHVY010000004">
    <property type="protein sequence ID" value="MBB2902838.1"/>
    <property type="molecule type" value="Genomic_DNA"/>
</dbReference>
<dbReference type="GO" id="GO:0030246">
    <property type="term" value="F:carbohydrate binding"/>
    <property type="evidence" value="ECO:0007669"/>
    <property type="project" value="InterPro"/>
</dbReference>
<dbReference type="Pfam" id="PF07963">
    <property type="entry name" value="N_methyl"/>
    <property type="match status" value="1"/>
</dbReference>
<dbReference type="Proteomes" id="UP000533269">
    <property type="component" value="Unassembled WGS sequence"/>
</dbReference>
<reference evidence="2 3" key="2">
    <citation type="submission" date="2020-08" db="EMBL/GenBank/DDBJ databases">
        <authorList>
            <person name="Partida-Martinez L."/>
            <person name="Huntemann M."/>
            <person name="Clum A."/>
            <person name="Wang J."/>
            <person name="Palaniappan K."/>
            <person name="Ritter S."/>
            <person name="Chen I.-M."/>
            <person name="Stamatis D."/>
            <person name="Reddy T."/>
            <person name="O'Malley R."/>
            <person name="Daum C."/>
            <person name="Shapiro N."/>
            <person name="Ivanova N."/>
            <person name="Kyrpides N."/>
            <person name="Woyke T."/>
        </authorList>
    </citation>
    <scope>NUCLEOTIDE SEQUENCE [LARGE SCALE GENOMIC DNA]</scope>
    <source>
        <strain evidence="2 3">AS2.23</strain>
    </source>
</reference>